<dbReference type="AlphaFoldDB" id="A0A0B3SDU1"/>
<proteinExistence type="predicted"/>
<evidence type="ECO:0008006" key="4">
    <source>
        <dbReference type="Google" id="ProtNLM"/>
    </source>
</evidence>
<comment type="caution">
    <text evidence="2">The sequence shown here is derived from an EMBL/GenBank/DDBJ whole genome shotgun (WGS) entry which is preliminary data.</text>
</comment>
<reference evidence="2 3" key="1">
    <citation type="submission" date="2014-10" db="EMBL/GenBank/DDBJ databases">
        <title>Genome sequence of Ponticoccus sp. strain UMTAT08 isolated from clonal culture of toxic dinoflagellate Alexandrium tamiyavanichii.</title>
        <authorList>
            <person name="Gan H.Y."/>
            <person name="Muhd D.-D."/>
            <person name="Mohd Noor M.E."/>
            <person name="Yeong Y.S."/>
            <person name="Usup G."/>
        </authorList>
    </citation>
    <scope>NUCLEOTIDE SEQUENCE [LARGE SCALE GENOMIC DNA]</scope>
    <source>
        <strain evidence="2 3">UMTAT08</strain>
    </source>
</reference>
<feature type="chain" id="PRO_5002098094" description="Lipoprotein" evidence="1">
    <location>
        <begin position="23"/>
        <end position="167"/>
    </location>
</feature>
<accession>A0A0B3SDU1</accession>
<name>A0A0B3SDU1_9RHOB</name>
<evidence type="ECO:0000256" key="1">
    <source>
        <dbReference type="SAM" id="SignalP"/>
    </source>
</evidence>
<gene>
    <name evidence="2" type="ORF">OA50_00727</name>
</gene>
<protein>
    <recommendedName>
        <fullName evidence="4">Lipoprotein</fullName>
    </recommendedName>
</protein>
<keyword evidence="3" id="KW-1185">Reference proteome</keyword>
<feature type="signal peptide" evidence="1">
    <location>
        <begin position="1"/>
        <end position="22"/>
    </location>
</feature>
<evidence type="ECO:0000313" key="2">
    <source>
        <dbReference type="EMBL" id="KHQ54891.1"/>
    </source>
</evidence>
<evidence type="ECO:0000313" key="3">
    <source>
        <dbReference type="Proteomes" id="UP000030960"/>
    </source>
</evidence>
<organism evidence="2 3">
    <name type="scientific">Mameliella alba</name>
    <dbReference type="NCBI Taxonomy" id="561184"/>
    <lineage>
        <taxon>Bacteria</taxon>
        <taxon>Pseudomonadati</taxon>
        <taxon>Pseudomonadota</taxon>
        <taxon>Alphaproteobacteria</taxon>
        <taxon>Rhodobacterales</taxon>
        <taxon>Roseobacteraceae</taxon>
        <taxon>Mameliella</taxon>
    </lineage>
</organism>
<sequence>MRQRHLVIRTVLVFLLSLSVSAICGTGSGRAAESDWSTFVETHDGRRVCWAVTPAREDRDTLLYVWKHRGDARPEIYLLTGKRLQPARKLRLVIGQNAFRVTSMVRNGAQEIWIQYRSDANKAVAAMKAAETAPGSSLFLAQEGKPLYTFSAIGFSRAFDFAMAKCG</sequence>
<keyword evidence="1" id="KW-0732">Signal</keyword>
<dbReference type="RefSeq" id="WP_043137400.1">
    <property type="nucleotide sequence ID" value="NZ_JSUQ01000002.1"/>
</dbReference>
<dbReference type="EMBL" id="JSUQ01000002">
    <property type="protein sequence ID" value="KHQ54891.1"/>
    <property type="molecule type" value="Genomic_DNA"/>
</dbReference>
<dbReference type="Proteomes" id="UP000030960">
    <property type="component" value="Unassembled WGS sequence"/>
</dbReference>